<sequence>MLSDEASSSMLPSENGTSSLKHKDASVYYKIARLGRGAVNGCSGGVVVDDCAQFSLEEDDDVPVVIPLEERLHNPRHRHSPNEPLIEYRLESDDEDSSTKDKLRTPNRGTSKRNGATNGKELSRLTDEFEVDGDSASDELDLIPPMPSAGSSSKRFKIPSKLLCCSSRVPLKCAIM</sequence>
<name>A0A4U5M144_STECR</name>
<accession>A0A4U5M144</accession>
<dbReference type="EMBL" id="AZBU02000010">
    <property type="protein sequence ID" value="TKR62398.1"/>
    <property type="molecule type" value="Genomic_DNA"/>
</dbReference>
<protein>
    <submittedName>
        <fullName evidence="2">Uncharacterized protein</fullName>
    </submittedName>
</protein>
<organism evidence="2 3">
    <name type="scientific">Steinernema carpocapsae</name>
    <name type="common">Entomopathogenic nematode</name>
    <dbReference type="NCBI Taxonomy" id="34508"/>
    <lineage>
        <taxon>Eukaryota</taxon>
        <taxon>Metazoa</taxon>
        <taxon>Ecdysozoa</taxon>
        <taxon>Nematoda</taxon>
        <taxon>Chromadorea</taxon>
        <taxon>Rhabditida</taxon>
        <taxon>Tylenchina</taxon>
        <taxon>Panagrolaimomorpha</taxon>
        <taxon>Strongyloidoidea</taxon>
        <taxon>Steinernematidae</taxon>
        <taxon>Steinernema</taxon>
    </lineage>
</organism>
<evidence type="ECO:0000256" key="1">
    <source>
        <dbReference type="SAM" id="MobiDB-lite"/>
    </source>
</evidence>
<dbReference type="OrthoDB" id="5858845at2759"/>
<feature type="compositionally biased region" description="Basic and acidic residues" evidence="1">
    <location>
        <begin position="86"/>
        <end position="104"/>
    </location>
</feature>
<evidence type="ECO:0000313" key="3">
    <source>
        <dbReference type="Proteomes" id="UP000298663"/>
    </source>
</evidence>
<proteinExistence type="predicted"/>
<feature type="compositionally biased region" description="Polar residues" evidence="1">
    <location>
        <begin position="107"/>
        <end position="117"/>
    </location>
</feature>
<comment type="caution">
    <text evidence="2">The sequence shown here is derived from an EMBL/GenBank/DDBJ whole genome shotgun (WGS) entry which is preliminary data.</text>
</comment>
<reference evidence="2 3" key="2">
    <citation type="journal article" date="2019" name="G3 (Bethesda)">
        <title>Hybrid Assembly of the Genome of the Entomopathogenic Nematode Steinernema carpocapsae Identifies the X-Chromosome.</title>
        <authorList>
            <person name="Serra L."/>
            <person name="Macchietto M."/>
            <person name="Macias-Munoz A."/>
            <person name="McGill C.J."/>
            <person name="Rodriguez I.M."/>
            <person name="Rodriguez B."/>
            <person name="Murad R."/>
            <person name="Mortazavi A."/>
        </authorList>
    </citation>
    <scope>NUCLEOTIDE SEQUENCE [LARGE SCALE GENOMIC DNA]</scope>
    <source>
        <strain evidence="2 3">ALL</strain>
    </source>
</reference>
<feature type="region of interest" description="Disordered" evidence="1">
    <location>
        <begin position="1"/>
        <end position="22"/>
    </location>
</feature>
<feature type="compositionally biased region" description="Polar residues" evidence="1">
    <location>
        <begin position="1"/>
        <end position="19"/>
    </location>
</feature>
<evidence type="ECO:0000313" key="2">
    <source>
        <dbReference type="EMBL" id="TKR62398.1"/>
    </source>
</evidence>
<reference evidence="2 3" key="1">
    <citation type="journal article" date="2015" name="Genome Biol.">
        <title>Comparative genomics of Steinernema reveals deeply conserved gene regulatory networks.</title>
        <authorList>
            <person name="Dillman A.R."/>
            <person name="Macchietto M."/>
            <person name="Porter C.F."/>
            <person name="Rogers A."/>
            <person name="Williams B."/>
            <person name="Antoshechkin I."/>
            <person name="Lee M.M."/>
            <person name="Goodwin Z."/>
            <person name="Lu X."/>
            <person name="Lewis E.E."/>
            <person name="Goodrich-Blair H."/>
            <person name="Stock S.P."/>
            <person name="Adams B.J."/>
            <person name="Sternberg P.W."/>
            <person name="Mortazavi A."/>
        </authorList>
    </citation>
    <scope>NUCLEOTIDE SEQUENCE [LARGE SCALE GENOMIC DNA]</scope>
    <source>
        <strain evidence="2 3">ALL</strain>
    </source>
</reference>
<dbReference type="AlphaFoldDB" id="A0A4U5M144"/>
<feature type="compositionally biased region" description="Acidic residues" evidence="1">
    <location>
        <begin position="128"/>
        <end position="141"/>
    </location>
</feature>
<dbReference type="Proteomes" id="UP000298663">
    <property type="component" value="Unassembled WGS sequence"/>
</dbReference>
<feature type="region of interest" description="Disordered" evidence="1">
    <location>
        <begin position="72"/>
        <end position="155"/>
    </location>
</feature>
<keyword evidence="3" id="KW-1185">Reference proteome</keyword>
<gene>
    <name evidence="2" type="ORF">L596_026372</name>
</gene>